<evidence type="ECO:0000256" key="9">
    <source>
        <dbReference type="ARBA" id="ARBA00023288"/>
    </source>
</evidence>
<dbReference type="PANTHER" id="PTHR31468">
    <property type="entry name" value="1,3-BETA-GLUCANOSYLTRANSFERASE GAS1"/>
    <property type="match status" value="1"/>
</dbReference>
<comment type="function">
    <text evidence="11">Splits internally a 1,3-beta-glucan molecule and transfers the newly generated reducing end (the donor) to the non-reducing end of another 1,3-beta-glucan molecule (the acceptor) forming a 1,3-beta linkage, resulting in the elongation of 1,3-beta-glucan chains in the cell wall.</text>
</comment>
<reference evidence="13 14" key="1">
    <citation type="submission" date="2024-05" db="EMBL/GenBank/DDBJ databases">
        <title>Long read based assembly of the Candida bracarensis genome reveals expanded adhesin content.</title>
        <authorList>
            <person name="Marcet-Houben M."/>
            <person name="Ksiezopolska E."/>
            <person name="Gabaldon T."/>
        </authorList>
    </citation>
    <scope>NUCLEOTIDE SEQUENCE [LARGE SCALE GENOMIC DNA]</scope>
    <source>
        <strain evidence="13 14">CBM6</strain>
    </source>
</reference>
<name>A0ABR4NZ53_9SACH</name>
<evidence type="ECO:0000313" key="14">
    <source>
        <dbReference type="Proteomes" id="UP001623330"/>
    </source>
</evidence>
<feature type="compositionally biased region" description="Acidic residues" evidence="12">
    <location>
        <begin position="398"/>
        <end position="412"/>
    </location>
</feature>
<evidence type="ECO:0000256" key="8">
    <source>
        <dbReference type="ARBA" id="ARBA00023180"/>
    </source>
</evidence>
<organism evidence="13 14">
    <name type="scientific">Nakaseomyces bracarensis</name>
    <dbReference type="NCBI Taxonomy" id="273131"/>
    <lineage>
        <taxon>Eukaryota</taxon>
        <taxon>Fungi</taxon>
        <taxon>Dikarya</taxon>
        <taxon>Ascomycota</taxon>
        <taxon>Saccharomycotina</taxon>
        <taxon>Saccharomycetes</taxon>
        <taxon>Saccharomycetales</taxon>
        <taxon>Saccharomycetaceae</taxon>
        <taxon>Nakaseomyces</taxon>
    </lineage>
</organism>
<keyword evidence="6 11" id="KW-0732">Signal</keyword>
<evidence type="ECO:0000256" key="11">
    <source>
        <dbReference type="RuleBase" id="RU361209"/>
    </source>
</evidence>
<dbReference type="Pfam" id="PF03198">
    <property type="entry name" value="Glyco_hydro_72"/>
    <property type="match status" value="1"/>
</dbReference>
<dbReference type="PANTHER" id="PTHR31468:SF5">
    <property type="entry name" value="1,3-BETA-GLUCANOSYLTRANSFERASE GAS5"/>
    <property type="match status" value="1"/>
</dbReference>
<comment type="similarity">
    <text evidence="3 11">Belongs to the glycosyl hydrolase 72 family.</text>
</comment>
<evidence type="ECO:0000313" key="13">
    <source>
        <dbReference type="EMBL" id="KAL3234483.1"/>
    </source>
</evidence>
<proteinExistence type="inferred from homology"/>
<keyword evidence="9 11" id="KW-0449">Lipoprotein</keyword>
<evidence type="ECO:0000256" key="1">
    <source>
        <dbReference type="ARBA" id="ARBA00004196"/>
    </source>
</evidence>
<evidence type="ECO:0000256" key="3">
    <source>
        <dbReference type="ARBA" id="ARBA00007528"/>
    </source>
</evidence>
<evidence type="ECO:0000256" key="5">
    <source>
        <dbReference type="ARBA" id="ARBA00022679"/>
    </source>
</evidence>
<dbReference type="Gene3D" id="3.20.20.80">
    <property type="entry name" value="Glycosidases"/>
    <property type="match status" value="1"/>
</dbReference>
<sequence length="493" mass="52979">MVSLRTLVSSLGFSLATTSVLAASSGNSSSTPPIVVKGNAFFDSSSGERFYIRGVDYQPGGSSNLTDPLSDKTICERDIPVFQDLGINTIRVYTVDNSVDHSDCMKMLQDAGIYLILDVNTPGSSISRINPACSYNADYLQSVFATVDAFAEYDNVLGFFAGNEVINMPNNTNTATYVKAVVRDMKKYIKARNYRQIPVGYSAADIVSNRQLAAEYFNCGNDSDARIDMFGVNDYSWCGDSSFVVSGYKTKVDLYKDYSVPIFLSEFGCNEVPGARPFTEIAAIYSTQMSSVFSGGLVYEYSNETNNYGLVQIESDTEVKKLQDFENLKNEYASNANPEGDGGYSESNQYSTCPDFVKDVWEANNTLPEMPSAASVYFETGAGAAFGTGINTQNSCEKDDDDVDDDNDDDTESSSSSQSSESTEASSSTVDSSTSTESSSSSSATSSTLSTSVSSTSSSASTSSKGKKNKNAAGALKAPTFFIAVLELINFLL</sequence>
<comment type="caution">
    <text evidence="13">The sequence shown here is derived from an EMBL/GenBank/DDBJ whole genome shotgun (WGS) entry which is preliminary data.</text>
</comment>
<evidence type="ECO:0000256" key="4">
    <source>
        <dbReference type="ARBA" id="ARBA00022622"/>
    </source>
</evidence>
<dbReference type="Proteomes" id="UP001623330">
    <property type="component" value="Unassembled WGS sequence"/>
</dbReference>
<dbReference type="SUPFAM" id="SSF51445">
    <property type="entry name" value="(Trans)glycosidases"/>
    <property type="match status" value="1"/>
</dbReference>
<evidence type="ECO:0000256" key="2">
    <source>
        <dbReference type="ARBA" id="ARBA00004589"/>
    </source>
</evidence>
<evidence type="ECO:0000256" key="7">
    <source>
        <dbReference type="ARBA" id="ARBA00023136"/>
    </source>
</evidence>
<comment type="subcellular location">
    <subcellularLocation>
        <location evidence="1">Cell envelope</location>
    </subcellularLocation>
    <subcellularLocation>
        <location evidence="11">Cell membrane</location>
        <topology evidence="11">Lipid-anchor</topology>
        <topology evidence="11">GPI-anchor</topology>
    </subcellularLocation>
    <subcellularLocation>
        <location evidence="2">Membrane</location>
        <topology evidence="2">Lipid-anchor</topology>
        <topology evidence="2">GPI-anchor</topology>
    </subcellularLocation>
</comment>
<dbReference type="EC" id="2.4.1.-" evidence="11"/>
<protein>
    <recommendedName>
        <fullName evidence="11">1,3-beta-glucanosyltransferase</fullName>
        <ecNumber evidence="11">2.4.1.-</ecNumber>
    </recommendedName>
</protein>
<dbReference type="InterPro" id="IPR017853">
    <property type="entry name" value="GH"/>
</dbReference>
<keyword evidence="8" id="KW-0325">Glycoprotein</keyword>
<evidence type="ECO:0000256" key="10">
    <source>
        <dbReference type="ARBA" id="ARBA00023316"/>
    </source>
</evidence>
<feature type="compositionally biased region" description="Low complexity" evidence="12">
    <location>
        <begin position="413"/>
        <end position="464"/>
    </location>
</feature>
<keyword evidence="10" id="KW-0961">Cell wall biogenesis/degradation</keyword>
<evidence type="ECO:0000256" key="6">
    <source>
        <dbReference type="ARBA" id="ARBA00022729"/>
    </source>
</evidence>
<dbReference type="InterPro" id="IPR004886">
    <property type="entry name" value="Glucanosyltransferase"/>
</dbReference>
<keyword evidence="7 11" id="KW-0472">Membrane</keyword>
<accession>A0ABR4NZ53</accession>
<keyword evidence="4 11" id="KW-0336">GPI-anchor</keyword>
<feature type="signal peptide" evidence="11">
    <location>
        <begin position="1"/>
        <end position="22"/>
    </location>
</feature>
<keyword evidence="5 11" id="KW-0808">Transferase</keyword>
<feature type="region of interest" description="Disordered" evidence="12">
    <location>
        <begin position="388"/>
        <end position="471"/>
    </location>
</feature>
<feature type="chain" id="PRO_5044956246" description="1,3-beta-glucanosyltransferase" evidence="11">
    <location>
        <begin position="23"/>
        <end position="493"/>
    </location>
</feature>
<dbReference type="EMBL" id="JBEVYD010000003">
    <property type="protein sequence ID" value="KAL3234483.1"/>
    <property type="molecule type" value="Genomic_DNA"/>
</dbReference>
<keyword evidence="14" id="KW-1185">Reference proteome</keyword>
<evidence type="ECO:0000256" key="12">
    <source>
        <dbReference type="SAM" id="MobiDB-lite"/>
    </source>
</evidence>
<gene>
    <name evidence="13" type="ORF">RNJ44_03245</name>
</gene>